<protein>
    <submittedName>
        <fullName evidence="3">DUF2079 domain-containing protein</fullName>
    </submittedName>
</protein>
<keyword evidence="2" id="KW-1133">Transmembrane helix</keyword>
<keyword evidence="2" id="KW-0472">Membrane</keyword>
<sequence>MTALPGPDAPASPPSVSVSSAPLIPAPTTPAPLIPAPTTPAPLIPEPVTLPPRDRRPQPTGHRDPYLLAAVLFVAYATLSVARYRHMATRSWDLGIFEQAVRAYAHLQVPIVDLKGPGTNVLGDHFSPVTALLAPVYRVFPSPVTLLVAQAALFALSAVPVTRAAAGLLGRSRGLALGIAYGLSWGLQRAVDVDFHEICFAVPLIAFALEALLAGRWRRALLWALPLVLVKEDQGLTLAAIAVVVAVRARRSSPRTVPYALAVAALGAAATLATLTVVIPAFNTTGDYDYWAKVDGGFSLFDGAGTKLDTLAWLLLPTSGFLALRSPLLLIALPTLGWRFVSSDDHYWGTDWHYSAVLMPVVFLALADAITATRRSPRPWLRSYGQQLPAAVAAAALALSTSLPLRALTEPAAYRTPERVTAAEKMLAAIPDGATVEAGLGPISRLTSRCRVFWIGNTRGVTPDYIALDNTGGRYPDPVGHARRLHPKARYVITGARLGYVVLERRS</sequence>
<feature type="compositionally biased region" description="Pro residues" evidence="1">
    <location>
        <begin position="24"/>
        <end position="50"/>
    </location>
</feature>
<feature type="region of interest" description="Disordered" evidence="1">
    <location>
        <begin position="1"/>
        <end position="61"/>
    </location>
</feature>
<keyword evidence="2" id="KW-0812">Transmembrane</keyword>
<feature type="transmembrane region" description="Helical" evidence="2">
    <location>
        <begin position="66"/>
        <end position="84"/>
    </location>
</feature>
<accession>A0A5N8XN35</accession>
<feature type="transmembrane region" description="Helical" evidence="2">
    <location>
        <begin position="354"/>
        <end position="372"/>
    </location>
</feature>
<feature type="compositionally biased region" description="Low complexity" evidence="1">
    <location>
        <begin position="14"/>
        <end position="23"/>
    </location>
</feature>
<dbReference type="Pfam" id="PF09852">
    <property type="entry name" value="DUF2079"/>
    <property type="match status" value="1"/>
</dbReference>
<dbReference type="EMBL" id="VJZC01000175">
    <property type="protein sequence ID" value="MPY59965.1"/>
    <property type="molecule type" value="Genomic_DNA"/>
</dbReference>
<proteinExistence type="predicted"/>
<evidence type="ECO:0000256" key="2">
    <source>
        <dbReference type="SAM" id="Phobius"/>
    </source>
</evidence>
<name>A0A5N8XN35_9ACTN</name>
<feature type="transmembrane region" description="Helical" evidence="2">
    <location>
        <begin position="311"/>
        <end position="333"/>
    </location>
</feature>
<evidence type="ECO:0000313" key="3">
    <source>
        <dbReference type="EMBL" id="MPY59965.1"/>
    </source>
</evidence>
<feature type="transmembrane region" description="Helical" evidence="2">
    <location>
        <begin position="259"/>
        <end position="282"/>
    </location>
</feature>
<dbReference type="Proteomes" id="UP000400924">
    <property type="component" value="Unassembled WGS sequence"/>
</dbReference>
<organism evidence="3 4">
    <name type="scientific">Streptomyces spongiae</name>
    <dbReference type="NCBI Taxonomy" id="565072"/>
    <lineage>
        <taxon>Bacteria</taxon>
        <taxon>Bacillati</taxon>
        <taxon>Actinomycetota</taxon>
        <taxon>Actinomycetes</taxon>
        <taxon>Kitasatosporales</taxon>
        <taxon>Streptomycetaceae</taxon>
        <taxon>Streptomyces</taxon>
    </lineage>
</organism>
<reference evidence="3 4" key="1">
    <citation type="submission" date="2019-07" db="EMBL/GenBank/DDBJ databases">
        <title>New species of Amycolatopsis and Streptomyces.</title>
        <authorList>
            <person name="Duangmal K."/>
            <person name="Teo W.F.A."/>
            <person name="Lipun K."/>
        </authorList>
    </citation>
    <scope>NUCLEOTIDE SEQUENCE [LARGE SCALE GENOMIC DNA]</scope>
    <source>
        <strain evidence="3 4">NBRC 106415</strain>
    </source>
</reference>
<gene>
    <name evidence="3" type="ORF">FNH08_23190</name>
</gene>
<feature type="compositionally biased region" description="Basic and acidic residues" evidence="1">
    <location>
        <begin position="52"/>
        <end position="61"/>
    </location>
</feature>
<evidence type="ECO:0000256" key="1">
    <source>
        <dbReference type="SAM" id="MobiDB-lite"/>
    </source>
</evidence>
<evidence type="ECO:0000313" key="4">
    <source>
        <dbReference type="Proteomes" id="UP000400924"/>
    </source>
</evidence>
<dbReference type="InterPro" id="IPR018650">
    <property type="entry name" value="STSV1_Orf64"/>
</dbReference>
<dbReference type="RefSeq" id="WP_152773449.1">
    <property type="nucleotide sequence ID" value="NZ_VJZC01000175.1"/>
</dbReference>
<dbReference type="AlphaFoldDB" id="A0A5N8XN35"/>
<comment type="caution">
    <text evidence="3">The sequence shown here is derived from an EMBL/GenBank/DDBJ whole genome shotgun (WGS) entry which is preliminary data.</text>
</comment>
<dbReference type="OrthoDB" id="5240834at2"/>
<keyword evidence="4" id="KW-1185">Reference proteome</keyword>